<dbReference type="eggNOG" id="COG2189">
    <property type="taxonomic scope" value="Bacteria"/>
</dbReference>
<evidence type="ECO:0000313" key="5">
    <source>
        <dbReference type="Proteomes" id="UP000001036"/>
    </source>
</evidence>
<dbReference type="REBASE" id="18428">
    <property type="entry name" value="M.CjaUORF1580P"/>
</dbReference>
<accession>B3PE71</accession>
<dbReference type="Proteomes" id="UP000001036">
    <property type="component" value="Chromosome"/>
</dbReference>
<dbReference type="GO" id="GO:0032259">
    <property type="term" value="P:methylation"/>
    <property type="evidence" value="ECO:0007669"/>
    <property type="project" value="UniProtKB-KW"/>
</dbReference>
<name>B3PE71_CELJU</name>
<keyword evidence="2 4" id="KW-0808">Transferase</keyword>
<dbReference type="HOGENOM" id="CLU_975621_0_0_6"/>
<dbReference type="RefSeq" id="WP_012487205.1">
    <property type="nucleotide sequence ID" value="NC_010995.1"/>
</dbReference>
<proteinExistence type="predicted"/>
<dbReference type="Gene3D" id="3.40.50.150">
    <property type="entry name" value="Vaccinia Virus protein VP39"/>
    <property type="match status" value="1"/>
</dbReference>
<evidence type="ECO:0000313" key="4">
    <source>
        <dbReference type="EMBL" id="ACE85966.1"/>
    </source>
</evidence>
<dbReference type="Pfam" id="PF01555">
    <property type="entry name" value="N6_N4_Mtase"/>
    <property type="match status" value="1"/>
</dbReference>
<dbReference type="KEGG" id="cja:CJA_1581"/>
<evidence type="ECO:0000256" key="2">
    <source>
        <dbReference type="ARBA" id="ARBA00022679"/>
    </source>
</evidence>
<sequence length="278" mass="30728">MIEASSAKPNNFIEGHINQVGSHELGELNIPFDYSKPSTLIKYLMEVSKVRNNDIILDFFAGSATTAHAVMQLNAEDNGNRRFIMVQLPEPTPEDSEARKAGFNTIADISRKRIELAGAKIKADSPLITQALDTGFRAYKLADTLFAKWRVSSDIEPDKLEQHLLDLRTSTQNQADDNATQDDLLIEILLKMGLSLTVAITTENIAGLPVNRVDSGESDKLLAYLDEHTKPTLKQLRALVDAAPTRLIVLEDAFHGDDELKTNLAQYAKSKGIELRTA</sequence>
<keyword evidence="1 4" id="KW-0489">Methyltransferase</keyword>
<dbReference type="GO" id="GO:0008170">
    <property type="term" value="F:N-methyltransferase activity"/>
    <property type="evidence" value="ECO:0007669"/>
    <property type="project" value="InterPro"/>
</dbReference>
<dbReference type="InterPro" id="IPR002941">
    <property type="entry name" value="DNA_methylase_N4/N6"/>
</dbReference>
<dbReference type="GO" id="GO:0003677">
    <property type="term" value="F:DNA binding"/>
    <property type="evidence" value="ECO:0007669"/>
    <property type="project" value="InterPro"/>
</dbReference>
<feature type="domain" description="DNA methylase N-4/N-6" evidence="3">
    <location>
        <begin position="31"/>
        <end position="76"/>
    </location>
</feature>
<dbReference type="STRING" id="498211.CJA_1581"/>
<keyword evidence="5" id="KW-1185">Reference proteome</keyword>
<evidence type="ECO:0000259" key="3">
    <source>
        <dbReference type="Pfam" id="PF01555"/>
    </source>
</evidence>
<gene>
    <name evidence="4" type="primary">mod</name>
    <name evidence="4" type="ordered locus">CJA_1581</name>
</gene>
<dbReference type="SUPFAM" id="SSF53335">
    <property type="entry name" value="S-adenosyl-L-methionine-dependent methyltransferases"/>
    <property type="match status" value="1"/>
</dbReference>
<evidence type="ECO:0000256" key="1">
    <source>
        <dbReference type="ARBA" id="ARBA00022603"/>
    </source>
</evidence>
<protein>
    <submittedName>
        <fullName evidence="4">Type III restriction-modification system methyltransferase</fullName>
    </submittedName>
</protein>
<dbReference type="AlphaFoldDB" id="B3PE71"/>
<dbReference type="InterPro" id="IPR029063">
    <property type="entry name" value="SAM-dependent_MTases_sf"/>
</dbReference>
<reference evidence="4 5" key="1">
    <citation type="journal article" date="2008" name="J. Bacteriol.">
        <title>Insights into plant cell wall degradation from the genome sequence of the soil bacterium Cellvibrio japonicus.</title>
        <authorList>
            <person name="Deboy R.T."/>
            <person name="Mongodin E.F."/>
            <person name="Fouts D.E."/>
            <person name="Tailford L.E."/>
            <person name="Khouri H."/>
            <person name="Emerson J.B."/>
            <person name="Mohamoud Y."/>
            <person name="Watkins K."/>
            <person name="Henrissat B."/>
            <person name="Gilbert H.J."/>
            <person name="Nelson K.E."/>
        </authorList>
    </citation>
    <scope>NUCLEOTIDE SEQUENCE [LARGE SCALE GENOMIC DNA]</scope>
    <source>
        <strain evidence="4 5">Ueda107</strain>
    </source>
</reference>
<dbReference type="EMBL" id="CP000934">
    <property type="protein sequence ID" value="ACE85966.1"/>
    <property type="molecule type" value="Genomic_DNA"/>
</dbReference>
<organism evidence="4 5">
    <name type="scientific">Cellvibrio japonicus (strain Ueda107)</name>
    <name type="common">Pseudomonas fluorescens subsp. cellulosa</name>
    <dbReference type="NCBI Taxonomy" id="498211"/>
    <lineage>
        <taxon>Bacteria</taxon>
        <taxon>Pseudomonadati</taxon>
        <taxon>Pseudomonadota</taxon>
        <taxon>Gammaproteobacteria</taxon>
        <taxon>Cellvibrionales</taxon>
        <taxon>Cellvibrionaceae</taxon>
        <taxon>Cellvibrio</taxon>
    </lineage>
</organism>